<reference evidence="6 7" key="1">
    <citation type="submission" date="2020-06" db="EMBL/GenBank/DDBJ databases">
        <title>Transcriptomic and genomic resources for Thalictrum thalictroides and T. hernandezii: Facilitating candidate gene discovery in an emerging model plant lineage.</title>
        <authorList>
            <person name="Arias T."/>
            <person name="Riano-Pachon D.M."/>
            <person name="Di Stilio V.S."/>
        </authorList>
    </citation>
    <scope>NUCLEOTIDE SEQUENCE [LARGE SCALE GENOMIC DNA]</scope>
    <source>
        <strain evidence="7">cv. WT478/WT964</strain>
        <tissue evidence="6">Leaves</tissue>
    </source>
</reference>
<evidence type="ECO:0000256" key="4">
    <source>
        <dbReference type="ARBA" id="ARBA00023004"/>
    </source>
</evidence>
<comment type="cofactor">
    <cofactor evidence="5">
        <name>heme</name>
        <dbReference type="ChEBI" id="CHEBI:30413"/>
    </cofactor>
</comment>
<dbReference type="EMBL" id="JABWDY010010123">
    <property type="protein sequence ID" value="KAF5200918.1"/>
    <property type="molecule type" value="Genomic_DNA"/>
</dbReference>
<feature type="binding site" description="axial binding residue" evidence="5">
    <location>
        <position position="446"/>
    </location>
    <ligand>
        <name>heme</name>
        <dbReference type="ChEBI" id="CHEBI:30413"/>
    </ligand>
    <ligandPart>
        <name>Fe</name>
        <dbReference type="ChEBI" id="CHEBI:18248"/>
    </ligandPart>
</feature>
<dbReference type="Gene3D" id="1.10.630.10">
    <property type="entry name" value="Cytochrome P450"/>
    <property type="match status" value="1"/>
</dbReference>
<accession>A0A7J6WW70</accession>
<keyword evidence="5" id="KW-0349">Heme</keyword>
<dbReference type="SUPFAM" id="SSF48264">
    <property type="entry name" value="Cytochrome P450"/>
    <property type="match status" value="1"/>
</dbReference>
<name>A0A7J6WW70_THATH</name>
<dbReference type="AlphaFoldDB" id="A0A7J6WW70"/>
<dbReference type="PANTHER" id="PTHR24296">
    <property type="entry name" value="CYTOCHROME P450"/>
    <property type="match status" value="1"/>
</dbReference>
<dbReference type="GO" id="GO:0005506">
    <property type="term" value="F:iron ion binding"/>
    <property type="evidence" value="ECO:0007669"/>
    <property type="project" value="InterPro"/>
</dbReference>
<dbReference type="CDD" id="cd11064">
    <property type="entry name" value="CYP86A"/>
    <property type="match status" value="1"/>
</dbReference>
<dbReference type="GO" id="GO:0020037">
    <property type="term" value="F:heme binding"/>
    <property type="evidence" value="ECO:0007669"/>
    <property type="project" value="InterPro"/>
</dbReference>
<keyword evidence="2 5" id="KW-0479">Metal-binding</keyword>
<proteinExistence type="inferred from homology"/>
<keyword evidence="7" id="KW-1185">Reference proteome</keyword>
<dbReference type="GO" id="GO:0004497">
    <property type="term" value="F:monooxygenase activity"/>
    <property type="evidence" value="ECO:0007669"/>
    <property type="project" value="InterPro"/>
</dbReference>
<keyword evidence="4 5" id="KW-0408">Iron</keyword>
<evidence type="ECO:0000313" key="6">
    <source>
        <dbReference type="EMBL" id="KAF5200918.1"/>
    </source>
</evidence>
<organism evidence="6 7">
    <name type="scientific">Thalictrum thalictroides</name>
    <name type="common">Rue-anemone</name>
    <name type="synonym">Anemone thalictroides</name>
    <dbReference type="NCBI Taxonomy" id="46969"/>
    <lineage>
        <taxon>Eukaryota</taxon>
        <taxon>Viridiplantae</taxon>
        <taxon>Streptophyta</taxon>
        <taxon>Embryophyta</taxon>
        <taxon>Tracheophyta</taxon>
        <taxon>Spermatophyta</taxon>
        <taxon>Magnoliopsida</taxon>
        <taxon>Ranunculales</taxon>
        <taxon>Ranunculaceae</taxon>
        <taxon>Thalictroideae</taxon>
        <taxon>Thalictrum</taxon>
    </lineage>
</organism>
<dbReference type="InterPro" id="IPR001128">
    <property type="entry name" value="Cyt_P450"/>
</dbReference>
<evidence type="ECO:0000313" key="7">
    <source>
        <dbReference type="Proteomes" id="UP000554482"/>
    </source>
</evidence>
<dbReference type="OrthoDB" id="1470350at2759"/>
<dbReference type="InterPro" id="IPR036396">
    <property type="entry name" value="Cyt_P450_sf"/>
</dbReference>
<dbReference type="InterPro" id="IPR002401">
    <property type="entry name" value="Cyt_P450_E_grp-I"/>
</dbReference>
<comment type="similarity">
    <text evidence="1">Belongs to the cytochrome P450 family.</text>
</comment>
<dbReference type="Proteomes" id="UP000554482">
    <property type="component" value="Unassembled WGS sequence"/>
</dbReference>
<evidence type="ECO:0000256" key="1">
    <source>
        <dbReference type="ARBA" id="ARBA00010617"/>
    </source>
</evidence>
<dbReference type="Pfam" id="PF00067">
    <property type="entry name" value="p450"/>
    <property type="match status" value="1"/>
</dbReference>
<dbReference type="PRINTS" id="PR00385">
    <property type="entry name" value="P450"/>
</dbReference>
<sequence length="505" mass="57496">MLQLGLIATFVLLCLLFFFSIIYLSTRSESSSLNNSKLPRSYPLIGSIFAVFANRNQRHQWLTEVIRNSPTGTFVLHRTFGQLQIFTANPANVQHILKTHFNFYPKGELSNTIYSDFLGSGIFNADGDNWKLQRQISSHEFNTKSIRKFVQTVVETELSDRLLPILAGAATTTESVIDLQNILERFTFDNICKIAFGFDPEFLLPSLPPTEFAVAFELATMESSNRFIAMFPAIWKVKRALDIGSEKYVRQAVSQVREFAQNMVKKKKHGLNAETDDLLSRLLNSCQLSETLVTDMVISFILAGRDTTSAALTWFFWLVSQNSHVEKEILSEIREKSKSPNYEEVKDMVYIHASLCESMRLFPPVAADTKVAASDDILPDGTLVKKGMRVTYHIYAMGRMEKLWGLDWPEYRPERWLEKDNVTGKWNFIPKDAYAYPVFQAGPRVCLGKDMAFLQMKKIVAGVLRHFRVVPIIDKGSEPVYNAFITSKMIGGFQVRIEQRGDQSL</sequence>
<evidence type="ECO:0000256" key="5">
    <source>
        <dbReference type="PIRSR" id="PIRSR602401-1"/>
    </source>
</evidence>
<gene>
    <name evidence="6" type="ORF">FRX31_009496</name>
</gene>
<dbReference type="GO" id="GO:0016705">
    <property type="term" value="F:oxidoreductase activity, acting on paired donors, with incorporation or reduction of molecular oxygen"/>
    <property type="evidence" value="ECO:0007669"/>
    <property type="project" value="InterPro"/>
</dbReference>
<protein>
    <submittedName>
        <fullName evidence="6">Cytochrome p450</fullName>
    </submittedName>
</protein>
<dbReference type="GO" id="GO:0044550">
    <property type="term" value="P:secondary metabolite biosynthetic process"/>
    <property type="evidence" value="ECO:0007669"/>
    <property type="project" value="UniProtKB-ARBA"/>
</dbReference>
<dbReference type="PRINTS" id="PR00463">
    <property type="entry name" value="EP450I"/>
</dbReference>
<evidence type="ECO:0000256" key="2">
    <source>
        <dbReference type="ARBA" id="ARBA00022723"/>
    </source>
</evidence>
<comment type="caution">
    <text evidence="6">The sequence shown here is derived from an EMBL/GenBank/DDBJ whole genome shotgun (WGS) entry which is preliminary data.</text>
</comment>
<keyword evidence="3" id="KW-0560">Oxidoreductase</keyword>
<evidence type="ECO:0000256" key="3">
    <source>
        <dbReference type="ARBA" id="ARBA00023002"/>
    </source>
</evidence>